<keyword evidence="2" id="KW-1185">Reference proteome</keyword>
<dbReference type="EMBL" id="CM042060">
    <property type="protein sequence ID" value="KAI3678161.1"/>
    <property type="molecule type" value="Genomic_DNA"/>
</dbReference>
<accession>A0ACB8Y2B7</accession>
<sequence>MYCHLDMLHKIDPLVVIICLALAFQSAPDHQENAQALTHSFSDRISKNGRNNGRTTSIIPLLIDADASFRCSSIQNLPFFNTFQSLI</sequence>
<protein>
    <submittedName>
        <fullName evidence="1">Uncharacterized protein</fullName>
    </submittedName>
</protein>
<reference evidence="1 2" key="2">
    <citation type="journal article" date="2022" name="Mol. Ecol. Resour.">
        <title>The genomes of chicory, endive, great burdock and yacon provide insights into Asteraceae paleo-polyploidization history and plant inulin production.</title>
        <authorList>
            <person name="Fan W."/>
            <person name="Wang S."/>
            <person name="Wang H."/>
            <person name="Wang A."/>
            <person name="Jiang F."/>
            <person name="Liu H."/>
            <person name="Zhao H."/>
            <person name="Xu D."/>
            <person name="Zhang Y."/>
        </authorList>
    </citation>
    <scope>NUCLEOTIDE SEQUENCE [LARGE SCALE GENOMIC DNA]</scope>
    <source>
        <strain evidence="2">cv. Niubang</strain>
    </source>
</reference>
<evidence type="ECO:0000313" key="2">
    <source>
        <dbReference type="Proteomes" id="UP001055879"/>
    </source>
</evidence>
<organism evidence="1 2">
    <name type="scientific">Arctium lappa</name>
    <name type="common">Greater burdock</name>
    <name type="synonym">Lappa major</name>
    <dbReference type="NCBI Taxonomy" id="4217"/>
    <lineage>
        <taxon>Eukaryota</taxon>
        <taxon>Viridiplantae</taxon>
        <taxon>Streptophyta</taxon>
        <taxon>Embryophyta</taxon>
        <taxon>Tracheophyta</taxon>
        <taxon>Spermatophyta</taxon>
        <taxon>Magnoliopsida</taxon>
        <taxon>eudicotyledons</taxon>
        <taxon>Gunneridae</taxon>
        <taxon>Pentapetalae</taxon>
        <taxon>asterids</taxon>
        <taxon>campanulids</taxon>
        <taxon>Asterales</taxon>
        <taxon>Asteraceae</taxon>
        <taxon>Carduoideae</taxon>
        <taxon>Cardueae</taxon>
        <taxon>Arctiinae</taxon>
        <taxon>Arctium</taxon>
    </lineage>
</organism>
<name>A0ACB8Y2B7_ARCLA</name>
<evidence type="ECO:0000313" key="1">
    <source>
        <dbReference type="EMBL" id="KAI3678161.1"/>
    </source>
</evidence>
<gene>
    <name evidence="1" type="ORF">L6452_37443</name>
</gene>
<dbReference type="Proteomes" id="UP001055879">
    <property type="component" value="Linkage Group LG14"/>
</dbReference>
<comment type="caution">
    <text evidence="1">The sequence shown here is derived from an EMBL/GenBank/DDBJ whole genome shotgun (WGS) entry which is preliminary data.</text>
</comment>
<reference evidence="2" key="1">
    <citation type="journal article" date="2022" name="Mol. Ecol. Resour.">
        <title>The genomes of chicory, endive, great burdock and yacon provide insights into Asteraceae palaeo-polyploidization history and plant inulin production.</title>
        <authorList>
            <person name="Fan W."/>
            <person name="Wang S."/>
            <person name="Wang H."/>
            <person name="Wang A."/>
            <person name="Jiang F."/>
            <person name="Liu H."/>
            <person name="Zhao H."/>
            <person name="Xu D."/>
            <person name="Zhang Y."/>
        </authorList>
    </citation>
    <scope>NUCLEOTIDE SEQUENCE [LARGE SCALE GENOMIC DNA]</scope>
    <source>
        <strain evidence="2">cv. Niubang</strain>
    </source>
</reference>
<proteinExistence type="predicted"/>